<gene>
    <name evidence="2" type="ORF">LCGC14_1531420</name>
</gene>
<feature type="non-terminal residue" evidence="2">
    <location>
        <position position="511"/>
    </location>
</feature>
<dbReference type="AlphaFoldDB" id="A0A0F9JGM0"/>
<comment type="caution">
    <text evidence="2">The sequence shown here is derived from an EMBL/GenBank/DDBJ whole genome shotgun (WGS) entry which is preliminary data.</text>
</comment>
<accession>A0A0F9JGM0</accession>
<keyword evidence="1" id="KW-0812">Transmembrane</keyword>
<keyword evidence="1" id="KW-0472">Membrane</keyword>
<feature type="transmembrane region" description="Helical" evidence="1">
    <location>
        <begin position="7"/>
        <end position="25"/>
    </location>
</feature>
<evidence type="ECO:0000256" key="1">
    <source>
        <dbReference type="SAM" id="Phobius"/>
    </source>
</evidence>
<evidence type="ECO:0000313" key="2">
    <source>
        <dbReference type="EMBL" id="KKM61471.1"/>
    </source>
</evidence>
<protein>
    <submittedName>
        <fullName evidence="2">Uncharacterized protein</fullName>
    </submittedName>
</protein>
<sequence length="511" mass="58067">MSKRIRIQLIFTFFLAFFIIILFIPKFTEFNHVNQGVIKNPKLSANLEGAENIIVTDINRHVAIDIYGLITIRDKLTINNLNSNPISSIFIGIPLAHSIDLIFFDSKGVNENSLVTERSNIVMNEYEMFAIYFDSPLLPHQSKIITFIQILKDQVKFYNVQGEQYIQFTGIVFPILPYKSEGDIIANYFLPVGASDIDGGWGMAFPERKNVRYDFSLIKDEIGADFMEPFLVNLNDQKEIAIMFKEETGEGRTISAKLEVQESNREIYISPWGIIKVKENVLIKNLGVMISTSISLNITRHAKGVYVSDDLGEILGVTVGSLTSSNYRTLTINLFANRINLLPNSSFRFNVEYNLPFENYISSNGFQESIQIDLLTTIFNYLGRDQTIKVVIDGCYSIDSITEAPQAIKKSKGTTILTYKSDFISPLESKLIRITFTIDFFNLLLRPIVFILLIAGIASTYVLIIKTKKKEHETAVLARKFIPIVEIREFCSLSEEKNALFLEVRQVKEDA</sequence>
<dbReference type="EMBL" id="LAZR01011477">
    <property type="protein sequence ID" value="KKM61471.1"/>
    <property type="molecule type" value="Genomic_DNA"/>
</dbReference>
<feature type="transmembrane region" description="Helical" evidence="1">
    <location>
        <begin position="443"/>
        <end position="464"/>
    </location>
</feature>
<keyword evidence="1" id="KW-1133">Transmembrane helix</keyword>
<proteinExistence type="predicted"/>
<organism evidence="2">
    <name type="scientific">marine sediment metagenome</name>
    <dbReference type="NCBI Taxonomy" id="412755"/>
    <lineage>
        <taxon>unclassified sequences</taxon>
        <taxon>metagenomes</taxon>
        <taxon>ecological metagenomes</taxon>
    </lineage>
</organism>
<reference evidence="2" key="1">
    <citation type="journal article" date="2015" name="Nature">
        <title>Complex archaea that bridge the gap between prokaryotes and eukaryotes.</title>
        <authorList>
            <person name="Spang A."/>
            <person name="Saw J.H."/>
            <person name="Jorgensen S.L."/>
            <person name="Zaremba-Niedzwiedzka K."/>
            <person name="Martijn J."/>
            <person name="Lind A.E."/>
            <person name="van Eijk R."/>
            <person name="Schleper C."/>
            <person name="Guy L."/>
            <person name="Ettema T.J."/>
        </authorList>
    </citation>
    <scope>NUCLEOTIDE SEQUENCE</scope>
</reference>
<name>A0A0F9JGM0_9ZZZZ</name>